<feature type="signal peptide" evidence="1">
    <location>
        <begin position="1"/>
        <end position="21"/>
    </location>
</feature>
<protein>
    <submittedName>
        <fullName evidence="4">T9SS type A sorting domain-containing protein</fullName>
    </submittedName>
</protein>
<comment type="caution">
    <text evidence="4">The sequence shown here is derived from an EMBL/GenBank/DDBJ whole genome shotgun (WGS) entry which is preliminary data.</text>
</comment>
<dbReference type="InterPro" id="IPR012334">
    <property type="entry name" value="Pectin_lyas_fold"/>
</dbReference>
<keyword evidence="1" id="KW-0732">Signal</keyword>
<evidence type="ECO:0000313" key="4">
    <source>
        <dbReference type="EMBL" id="HGY55268.1"/>
    </source>
</evidence>
<dbReference type="NCBIfam" id="TIGR04183">
    <property type="entry name" value="Por_Secre_tail"/>
    <property type="match status" value="1"/>
</dbReference>
<accession>A0A7V4TZU0</accession>
<feature type="chain" id="PRO_5031293733" evidence="1">
    <location>
        <begin position="22"/>
        <end position="625"/>
    </location>
</feature>
<dbReference type="Pfam" id="PF13229">
    <property type="entry name" value="Beta_helix"/>
    <property type="match status" value="1"/>
</dbReference>
<gene>
    <name evidence="4" type="ORF">ENK44_06195</name>
</gene>
<name>A0A7V4TZU0_CALAY</name>
<dbReference type="Pfam" id="PF18962">
    <property type="entry name" value="Por_Secre_tail"/>
    <property type="match status" value="1"/>
</dbReference>
<dbReference type="InterPro" id="IPR006626">
    <property type="entry name" value="PbH1"/>
</dbReference>
<dbReference type="AlphaFoldDB" id="A0A7V4TZU0"/>
<reference evidence="4" key="1">
    <citation type="journal article" date="2020" name="mSystems">
        <title>Genome- and Community-Level Interaction Insights into Carbon Utilization and Element Cycling Functions of Hydrothermarchaeota in Hydrothermal Sediment.</title>
        <authorList>
            <person name="Zhou Z."/>
            <person name="Liu Y."/>
            <person name="Xu W."/>
            <person name="Pan J."/>
            <person name="Luo Z.H."/>
            <person name="Li M."/>
        </authorList>
    </citation>
    <scope>NUCLEOTIDE SEQUENCE [LARGE SCALE GENOMIC DNA]</scope>
    <source>
        <strain evidence="4">HyVt-577</strain>
    </source>
</reference>
<evidence type="ECO:0000259" key="3">
    <source>
        <dbReference type="Pfam" id="PF18962"/>
    </source>
</evidence>
<dbReference type="InterPro" id="IPR011050">
    <property type="entry name" value="Pectin_lyase_fold/virulence"/>
</dbReference>
<feature type="domain" description="Right handed beta helix" evidence="2">
    <location>
        <begin position="262"/>
        <end position="439"/>
    </location>
</feature>
<dbReference type="Gene3D" id="2.60.40.4070">
    <property type="match status" value="1"/>
</dbReference>
<evidence type="ECO:0000256" key="1">
    <source>
        <dbReference type="SAM" id="SignalP"/>
    </source>
</evidence>
<dbReference type="Gene3D" id="2.160.20.10">
    <property type="entry name" value="Single-stranded right-handed beta-helix, Pectin lyase-like"/>
    <property type="match status" value="2"/>
</dbReference>
<sequence length="625" mass="66362">MKHMFKAFLCLLAIVPLTVQATVIHVPTDQPSIQAGINAASNGDTVLVADNTYYENINLKGKAITVASYYLMDGDTAHISKTIIDGSQPSNPDSGSVVYFSSANDTTSVLCGFTITGGTGTQVLADLRVGGAITCASSGGKIIRNIIRDNHVISDYEVQGGAITSGPPGSSKLVVIRNNEINNNSASGKKGAWGGAIYLHSSGLIEINDIHHNLVTSSGGYAVGGGIHNGTEFTDKSFTVHNNIIRQNKSISEYGNNGYAGGIFISGSLYMPQVKNNEIYENYSSYKGGGLCCYYGTAVLLSDNIISNNEAGLQGGGIEINGSSPELINNTIINNYATFSGGGIGCYETSNPSIKNNLIAYNTAGQDGGGIDIYDKSNPNLVNNTIVENVATFGGALAFNKNCDPVFMNTIIYSNSADSSGNQVWFWDDNSNPTFTYCDIEGGSAAFGFGSDSYTFTGAYKNNMDNDPLFITGDSLFNLSASSPCIDAGNPDPAYNDLNGTPNDMGVYGGPDAVITAIKDNPSAEGSLPEGYTLFQNYPNPFNPKTVIRYQLSVSSEVELRIFNVLGQKVAILVSERQQAGTYKVEWDAANVSSGIYFYTLRVKNALSAGSGQRMIQTKKMIVLR</sequence>
<dbReference type="Proteomes" id="UP000885779">
    <property type="component" value="Unassembled WGS sequence"/>
</dbReference>
<dbReference type="InterPro" id="IPR039448">
    <property type="entry name" value="Beta_helix"/>
</dbReference>
<dbReference type="EMBL" id="DRQG01000059">
    <property type="protein sequence ID" value="HGY55268.1"/>
    <property type="molecule type" value="Genomic_DNA"/>
</dbReference>
<proteinExistence type="predicted"/>
<feature type="domain" description="Secretion system C-terminal sorting" evidence="3">
    <location>
        <begin position="538"/>
        <end position="605"/>
    </location>
</feature>
<evidence type="ECO:0000259" key="2">
    <source>
        <dbReference type="Pfam" id="PF13229"/>
    </source>
</evidence>
<dbReference type="SMART" id="SM00710">
    <property type="entry name" value="PbH1"/>
    <property type="match status" value="7"/>
</dbReference>
<dbReference type="InterPro" id="IPR026444">
    <property type="entry name" value="Secre_tail"/>
</dbReference>
<dbReference type="SUPFAM" id="SSF51126">
    <property type="entry name" value="Pectin lyase-like"/>
    <property type="match status" value="2"/>
</dbReference>
<organism evidence="4">
    <name type="scientific">Caldithrix abyssi</name>
    <dbReference type="NCBI Taxonomy" id="187145"/>
    <lineage>
        <taxon>Bacteria</taxon>
        <taxon>Pseudomonadati</taxon>
        <taxon>Calditrichota</taxon>
        <taxon>Calditrichia</taxon>
        <taxon>Calditrichales</taxon>
        <taxon>Calditrichaceae</taxon>
        <taxon>Caldithrix</taxon>
    </lineage>
</organism>